<dbReference type="Pfam" id="PF08277">
    <property type="entry name" value="PAN_3"/>
    <property type="match status" value="1"/>
</dbReference>
<dbReference type="WormBase" id="CBG11425">
    <property type="protein sequence ID" value="CBP44833"/>
    <property type="gene ID" value="WBGene00032541"/>
    <property type="gene designation" value="Cbr-clec-262"/>
</dbReference>
<feature type="domain" description="PAN-3" evidence="3">
    <location>
        <begin position="60"/>
        <end position="191"/>
    </location>
</feature>
<dbReference type="InterPro" id="IPR016187">
    <property type="entry name" value="CTDL_fold"/>
</dbReference>
<feature type="domain" description="C-type lectin" evidence="2">
    <location>
        <begin position="202"/>
        <end position="379"/>
    </location>
</feature>
<dbReference type="OMA" id="IQIWIRN"/>
<organism evidence="4 5">
    <name type="scientific">Caenorhabditis briggsae</name>
    <dbReference type="NCBI Taxonomy" id="6238"/>
    <lineage>
        <taxon>Eukaryota</taxon>
        <taxon>Metazoa</taxon>
        <taxon>Ecdysozoa</taxon>
        <taxon>Nematoda</taxon>
        <taxon>Chromadorea</taxon>
        <taxon>Rhabditida</taxon>
        <taxon>Rhabditina</taxon>
        <taxon>Rhabditomorpha</taxon>
        <taxon>Rhabditoidea</taxon>
        <taxon>Rhabditidae</taxon>
        <taxon>Peloderinae</taxon>
        <taxon>Caenorhabditis</taxon>
    </lineage>
</organism>
<accession>A8XD19</accession>
<keyword evidence="5" id="KW-1185">Reference proteome</keyword>
<name>A8XD19_CAEBR</name>
<evidence type="ECO:0000259" key="2">
    <source>
        <dbReference type="SMART" id="SM00034"/>
    </source>
</evidence>
<keyword evidence="1" id="KW-0812">Transmembrane</keyword>
<evidence type="ECO:0000259" key="3">
    <source>
        <dbReference type="SMART" id="SM00605"/>
    </source>
</evidence>
<keyword evidence="1" id="KW-1133">Transmembrane helix</keyword>
<evidence type="ECO:0000313" key="6">
    <source>
        <dbReference type="WormBase" id="CBG11425"/>
    </source>
</evidence>
<dbReference type="SMART" id="SM00034">
    <property type="entry name" value="CLECT"/>
    <property type="match status" value="1"/>
</dbReference>
<gene>
    <name evidence="6" type="primary">clec-262</name>
    <name evidence="4" type="synonym">Cbr-clec-262</name>
    <name evidence="6" type="ORF">CBG11425</name>
    <name evidence="4" type="ORF">CBG_11425</name>
</gene>
<dbReference type="eggNOG" id="KOG4297">
    <property type="taxonomic scope" value="Eukaryota"/>
</dbReference>
<dbReference type="InParanoid" id="A8XD19"/>
<reference evidence="4 5" key="1">
    <citation type="journal article" date="2003" name="PLoS Biol.">
        <title>The genome sequence of Caenorhabditis briggsae: a platform for comparative genomics.</title>
        <authorList>
            <person name="Stein L.D."/>
            <person name="Bao Z."/>
            <person name="Blasiar D."/>
            <person name="Blumenthal T."/>
            <person name="Brent M.R."/>
            <person name="Chen N."/>
            <person name="Chinwalla A."/>
            <person name="Clarke L."/>
            <person name="Clee C."/>
            <person name="Coghlan A."/>
            <person name="Coulson A."/>
            <person name="D'Eustachio P."/>
            <person name="Fitch D.H."/>
            <person name="Fulton L.A."/>
            <person name="Fulton R.E."/>
            <person name="Griffiths-Jones S."/>
            <person name="Harris T.W."/>
            <person name="Hillier L.W."/>
            <person name="Kamath R."/>
            <person name="Kuwabara P.E."/>
            <person name="Mardis E.R."/>
            <person name="Marra M.A."/>
            <person name="Miner T.L."/>
            <person name="Minx P."/>
            <person name="Mullikin J.C."/>
            <person name="Plumb R.W."/>
            <person name="Rogers J."/>
            <person name="Schein J.E."/>
            <person name="Sohrmann M."/>
            <person name="Spieth J."/>
            <person name="Stajich J.E."/>
            <person name="Wei C."/>
            <person name="Willey D."/>
            <person name="Wilson R.K."/>
            <person name="Durbin R."/>
            <person name="Waterston R.H."/>
        </authorList>
    </citation>
    <scope>NUCLEOTIDE SEQUENCE [LARGE SCALE GENOMIC DNA]</scope>
    <source>
        <strain evidence="4 5">AF16</strain>
    </source>
</reference>
<protein>
    <submittedName>
        <fullName evidence="4">Protein CBR-CLEC-262</fullName>
    </submittedName>
</protein>
<keyword evidence="1" id="KW-0472">Membrane</keyword>
<dbReference type="InterPro" id="IPR006583">
    <property type="entry name" value="PAN-3_domain"/>
</dbReference>
<dbReference type="PANTHER" id="PTHR47629:SF4">
    <property type="entry name" value="PAN-3 DOMAIN-CONTAINING PROTEIN"/>
    <property type="match status" value="1"/>
</dbReference>
<dbReference type="InterPro" id="IPR001304">
    <property type="entry name" value="C-type_lectin-like"/>
</dbReference>
<dbReference type="HOGENOM" id="CLU_045736_2_0_1"/>
<evidence type="ECO:0000256" key="1">
    <source>
        <dbReference type="SAM" id="Phobius"/>
    </source>
</evidence>
<dbReference type="SMART" id="SM00605">
    <property type="entry name" value="CW"/>
    <property type="match status" value="1"/>
</dbReference>
<dbReference type="FunCoup" id="A8XD19">
    <property type="interactions" value="1"/>
</dbReference>
<dbReference type="Proteomes" id="UP000008549">
    <property type="component" value="Unassembled WGS sequence"/>
</dbReference>
<proteinExistence type="predicted"/>
<dbReference type="EMBL" id="HE600908">
    <property type="protein sequence ID" value="CAP30537.2"/>
    <property type="molecule type" value="Genomic_DNA"/>
</dbReference>
<evidence type="ECO:0000313" key="4">
    <source>
        <dbReference type="EMBL" id="CAP30537.2"/>
    </source>
</evidence>
<reference evidence="4 5" key="2">
    <citation type="journal article" date="2011" name="PLoS Genet.">
        <title>Caenorhabditis briggsae recombinant inbred line genotypes reveal inter-strain incompatibility and the evolution of recombination.</title>
        <authorList>
            <person name="Ross J.A."/>
            <person name="Koboldt D.C."/>
            <person name="Staisch J.E."/>
            <person name="Chamberlin H.M."/>
            <person name="Gupta B.P."/>
            <person name="Miller R.D."/>
            <person name="Baird S.E."/>
            <person name="Haag E.S."/>
        </authorList>
    </citation>
    <scope>NUCLEOTIDE SEQUENCE [LARGE SCALE GENOMIC DNA]</scope>
    <source>
        <strain evidence="4 5">AF16</strain>
    </source>
</reference>
<dbReference type="CDD" id="cd00037">
    <property type="entry name" value="CLECT"/>
    <property type="match status" value="1"/>
</dbReference>
<dbReference type="Gene3D" id="3.10.100.10">
    <property type="entry name" value="Mannose-Binding Protein A, subunit A"/>
    <property type="match status" value="1"/>
</dbReference>
<feature type="transmembrane region" description="Helical" evidence="1">
    <location>
        <begin position="43"/>
        <end position="66"/>
    </location>
</feature>
<sequence>MKTLSETSRSILGAPDIILNTREYENMATEDEIPKCFRLLHPIGFFAFIVFLNMPLFALFLVLLLLPRTFSDSNSMIVTYGKPINYTASFSHISTTWEECVGACYQSLSCVVAHTPESPINCKLFDVSKVFEVEKLESSSGLLVAFKAINSGNTCPIGDNPPTFGNSKNQGTASNQIANYTYDIDYSVGDTWQLSYTAIPVCPSGWTQFTRPSTNGCIQVIGGPDVTYTQSEALTNCENLGSTLTGLETIDERDFVANTGIALLGQDYPEYAGFWVSGTRKPECYTDGWEGYSYCTGTSLQQFDFTDGYLTNYAGFTWDWQQPDRNLNGPWANCIQIWIRNQAKFPQYYYTLFANGNADDAVCDVVDYQNYHLRGFACGKIPEVPMGAI</sequence>
<dbReference type="InterPro" id="IPR016186">
    <property type="entry name" value="C-type_lectin-like/link_sf"/>
</dbReference>
<dbReference type="AlphaFoldDB" id="A8XD19"/>
<dbReference type="PANTHER" id="PTHR47629">
    <property type="entry name" value="C-TYPE LECTIN-RELATED"/>
    <property type="match status" value="1"/>
</dbReference>
<evidence type="ECO:0000313" key="5">
    <source>
        <dbReference type="Proteomes" id="UP000008549"/>
    </source>
</evidence>
<dbReference type="SUPFAM" id="SSF56436">
    <property type="entry name" value="C-type lectin-like"/>
    <property type="match status" value="1"/>
</dbReference>